<name>A0A1H8VWS7_9RHOB</name>
<keyword evidence="2" id="KW-1185">Reference proteome</keyword>
<organism evidence="1 2">
    <name type="scientific">Salinihabitans flavidus</name>
    <dbReference type="NCBI Taxonomy" id="569882"/>
    <lineage>
        <taxon>Bacteria</taxon>
        <taxon>Pseudomonadati</taxon>
        <taxon>Pseudomonadota</taxon>
        <taxon>Alphaproteobacteria</taxon>
        <taxon>Rhodobacterales</taxon>
        <taxon>Roseobacteraceae</taxon>
        <taxon>Salinihabitans</taxon>
    </lineage>
</organism>
<dbReference type="Proteomes" id="UP000198893">
    <property type="component" value="Unassembled WGS sequence"/>
</dbReference>
<sequence>MVTKSFVILGDEAPAQTKPGLAGQESATGRYEFRVWPHGMPQAAALLQQSWSLVGAERRKDLYLLTEHSPLTLVKLRAGNRLEVKSRGLDHGALQYWTHHAYPLFPLSRTGLQALAESLSLTGLLPDAERSPGHLVARLGDTAPAILPMTVSKSRLLFREGSSRAEICRVTVAGWSRLTLAIEDPDPDSALAALDALRLGHMPNRSFGDVLCRRRLAAASAPLTSHPAN</sequence>
<protein>
    <submittedName>
        <fullName evidence="1">Uncharacterized protein</fullName>
    </submittedName>
</protein>
<gene>
    <name evidence="1" type="ORF">SAMN04490248_13614</name>
</gene>
<accession>A0A1H8VWS7</accession>
<dbReference type="AlphaFoldDB" id="A0A1H8VWS7"/>
<proteinExistence type="predicted"/>
<dbReference type="STRING" id="569882.SAMN04490248_13614"/>
<dbReference type="EMBL" id="FODS01000036">
    <property type="protein sequence ID" value="SEP19859.1"/>
    <property type="molecule type" value="Genomic_DNA"/>
</dbReference>
<reference evidence="1 2" key="1">
    <citation type="submission" date="2016-10" db="EMBL/GenBank/DDBJ databases">
        <authorList>
            <person name="de Groot N.N."/>
        </authorList>
    </citation>
    <scope>NUCLEOTIDE SEQUENCE [LARGE SCALE GENOMIC DNA]</scope>
    <source>
        <strain evidence="1 2">DSM 27842</strain>
    </source>
</reference>
<evidence type="ECO:0000313" key="1">
    <source>
        <dbReference type="EMBL" id="SEP19859.1"/>
    </source>
</evidence>
<dbReference type="RefSeq" id="WP_093120492.1">
    <property type="nucleotide sequence ID" value="NZ_FODS01000036.1"/>
</dbReference>
<dbReference type="OrthoDB" id="7852562at2"/>
<evidence type="ECO:0000313" key="2">
    <source>
        <dbReference type="Proteomes" id="UP000198893"/>
    </source>
</evidence>